<dbReference type="CDD" id="cd00845">
    <property type="entry name" value="MPP_UshA_N_like"/>
    <property type="match status" value="1"/>
</dbReference>
<dbReference type="Proteomes" id="UP000677265">
    <property type="component" value="Unassembled WGS sequence"/>
</dbReference>
<keyword evidence="2" id="KW-0378">Hydrolase</keyword>
<comment type="caution">
    <text evidence="5">The sequence shown here is derived from an EMBL/GenBank/DDBJ whole genome shotgun (WGS) entry which is preliminary data.</text>
</comment>
<sequence>MERIHIYHTNDIHSHLENWQRIEQFLKQQRKQHQDEDEVFLFDIGDFIDRWHPLTEATMGKASIDLLNECQYTAVTIGNNEGINLPHNGLDQLYDDAQFDVLAANLFQKNNQRPGWVKPYQIYRTKSGTRLGVIGLTANFAHLYELLGWKLTEPINELKKWIKAVKEQSDMVILLSHLGLRDDERIAAEFPEIDVILGAHTHHFLENGKLVDNTLLAAAGKFGYYVGHVTIMLDSQKTIQDKQAILYDTKELPAAQNEAQIAEAFLDKGKKLLNGRVTTLTKPFLSDPFKETEFSLFLCKALRDWCQTDCAMINAGLLLGPLSGDVTEFDLLNICPHPINPCVVEVNGEELKDILIETMDESLHQRQIKGLGFRGNMLGIFVYDGITFHSGEIFINGEKLEPQKIYTLALPDMFTFGHFFKGVLPHKDKQYFLPEFLRDILKWKLKTQS</sequence>
<dbReference type="SUPFAM" id="SSF56300">
    <property type="entry name" value="Metallo-dependent phosphatases"/>
    <property type="match status" value="1"/>
</dbReference>
<dbReference type="GO" id="GO:0030288">
    <property type="term" value="C:outer membrane-bounded periplasmic space"/>
    <property type="evidence" value="ECO:0007669"/>
    <property type="project" value="TreeGrafter"/>
</dbReference>
<feature type="domain" description="Calcineurin-like phosphoesterase" evidence="3">
    <location>
        <begin position="5"/>
        <end position="203"/>
    </location>
</feature>
<keyword evidence="2" id="KW-0547">Nucleotide-binding</keyword>
<dbReference type="EMBL" id="JAGYPE010000004">
    <property type="protein sequence ID" value="MBS4184455.1"/>
    <property type="molecule type" value="Genomic_DNA"/>
</dbReference>
<reference evidence="5" key="1">
    <citation type="submission" date="2021-05" db="EMBL/GenBank/DDBJ databases">
        <title>Novel Bacillus species.</title>
        <authorList>
            <person name="Liu G."/>
        </authorList>
    </citation>
    <scope>NUCLEOTIDE SEQUENCE</scope>
    <source>
        <strain evidence="5 7">FJAT-50051</strain>
    </source>
</reference>
<gene>
    <name evidence="6" type="ORF">KHB02_022290</name>
    <name evidence="5" type="ORF">KHB02_23960</name>
</gene>
<dbReference type="GO" id="GO:0009166">
    <property type="term" value="P:nucleotide catabolic process"/>
    <property type="evidence" value="ECO:0007669"/>
    <property type="project" value="InterPro"/>
</dbReference>
<keyword evidence="1" id="KW-0732">Signal</keyword>
<protein>
    <submittedName>
        <fullName evidence="5">Bifunctional metallophosphatase/5'-nucleotidase</fullName>
    </submittedName>
</protein>
<dbReference type="InterPro" id="IPR036907">
    <property type="entry name" value="5'-Nucleotdase_C_sf"/>
</dbReference>
<organism evidence="5">
    <name type="scientific">Neobacillus citreus</name>
    <dbReference type="NCBI Taxonomy" id="2833578"/>
    <lineage>
        <taxon>Bacteria</taxon>
        <taxon>Bacillati</taxon>
        <taxon>Bacillota</taxon>
        <taxon>Bacilli</taxon>
        <taxon>Bacillales</taxon>
        <taxon>Bacillaceae</taxon>
        <taxon>Neobacillus</taxon>
    </lineage>
</organism>
<dbReference type="InterPro" id="IPR029052">
    <property type="entry name" value="Metallo-depent_PP-like"/>
</dbReference>
<evidence type="ECO:0000259" key="4">
    <source>
        <dbReference type="Pfam" id="PF02872"/>
    </source>
</evidence>
<comment type="similarity">
    <text evidence="2">Belongs to the 5'-nucleotidase family.</text>
</comment>
<feature type="domain" description="5'-Nucleotidase C-terminal" evidence="4">
    <location>
        <begin position="284"/>
        <end position="412"/>
    </location>
</feature>
<dbReference type="Pfam" id="PF02872">
    <property type="entry name" value="5_nucleotid_C"/>
    <property type="match status" value="1"/>
</dbReference>
<dbReference type="EMBL" id="JAGYPE020000052">
    <property type="protein sequence ID" value="MCH6268265.1"/>
    <property type="molecule type" value="Genomic_DNA"/>
</dbReference>
<dbReference type="Pfam" id="PF00149">
    <property type="entry name" value="Metallophos"/>
    <property type="match status" value="1"/>
</dbReference>
<keyword evidence="7" id="KW-1185">Reference proteome</keyword>
<name>A0A942T1D7_9BACI</name>
<dbReference type="SUPFAM" id="SSF55816">
    <property type="entry name" value="5'-nucleotidase (syn. UDP-sugar hydrolase), C-terminal domain"/>
    <property type="match status" value="1"/>
</dbReference>
<dbReference type="PANTHER" id="PTHR11575:SF23">
    <property type="entry name" value="5-NUCLEOTIDASE FAMILY PROTEIN"/>
    <property type="match status" value="1"/>
</dbReference>
<dbReference type="InterPro" id="IPR006179">
    <property type="entry name" value="5_nucleotidase/apyrase"/>
</dbReference>
<dbReference type="GO" id="GO:0008768">
    <property type="term" value="F:UDP-sugar diphosphatase activity"/>
    <property type="evidence" value="ECO:0007669"/>
    <property type="project" value="TreeGrafter"/>
</dbReference>
<dbReference type="InterPro" id="IPR004843">
    <property type="entry name" value="Calcineurin-like_PHP"/>
</dbReference>
<accession>A0A942T1D7</accession>
<dbReference type="InterPro" id="IPR011240">
    <property type="entry name" value="Pesterase_YunD"/>
</dbReference>
<evidence type="ECO:0000256" key="2">
    <source>
        <dbReference type="RuleBase" id="RU362119"/>
    </source>
</evidence>
<dbReference type="PRINTS" id="PR01607">
    <property type="entry name" value="APYRASEFAMLY"/>
</dbReference>
<evidence type="ECO:0000313" key="5">
    <source>
        <dbReference type="EMBL" id="MBS4184455.1"/>
    </source>
</evidence>
<dbReference type="PANTHER" id="PTHR11575">
    <property type="entry name" value="5'-NUCLEOTIDASE-RELATED"/>
    <property type="match status" value="1"/>
</dbReference>
<proteinExistence type="inferred from homology"/>
<dbReference type="GO" id="GO:0008253">
    <property type="term" value="F:5'-nucleotidase activity"/>
    <property type="evidence" value="ECO:0007669"/>
    <property type="project" value="TreeGrafter"/>
</dbReference>
<evidence type="ECO:0000313" key="7">
    <source>
        <dbReference type="Proteomes" id="UP000677265"/>
    </source>
</evidence>
<dbReference type="PIRSF" id="PIRSF036361">
    <property type="entry name" value="YunD"/>
    <property type="match status" value="1"/>
</dbReference>
<dbReference type="RefSeq" id="WP_213144334.1">
    <property type="nucleotide sequence ID" value="NZ_JAGYPE020000052.1"/>
</dbReference>
<dbReference type="AlphaFoldDB" id="A0A942T1D7"/>
<evidence type="ECO:0000256" key="1">
    <source>
        <dbReference type="ARBA" id="ARBA00022729"/>
    </source>
</evidence>
<dbReference type="Gene3D" id="3.90.780.10">
    <property type="entry name" value="5'-Nucleotidase, C-terminal domain"/>
    <property type="match status" value="1"/>
</dbReference>
<dbReference type="Gene3D" id="3.60.21.10">
    <property type="match status" value="1"/>
</dbReference>
<evidence type="ECO:0000313" key="6">
    <source>
        <dbReference type="EMBL" id="MCH6268265.1"/>
    </source>
</evidence>
<dbReference type="GO" id="GO:0000166">
    <property type="term" value="F:nucleotide binding"/>
    <property type="evidence" value="ECO:0007669"/>
    <property type="project" value="UniProtKB-KW"/>
</dbReference>
<evidence type="ECO:0000259" key="3">
    <source>
        <dbReference type="Pfam" id="PF00149"/>
    </source>
</evidence>
<dbReference type="InterPro" id="IPR008334">
    <property type="entry name" value="5'-Nucleotdase_C"/>
</dbReference>